<reference evidence="2 3" key="1">
    <citation type="submission" date="2019-05" db="EMBL/GenBank/DDBJ databases">
        <title>Another draft genome of Portunus trituberculatus and its Hox gene families provides insights of decapod evolution.</title>
        <authorList>
            <person name="Jeong J.-H."/>
            <person name="Song I."/>
            <person name="Kim S."/>
            <person name="Choi T."/>
            <person name="Kim D."/>
            <person name="Ryu S."/>
            <person name="Kim W."/>
        </authorList>
    </citation>
    <scope>NUCLEOTIDE SEQUENCE [LARGE SCALE GENOMIC DNA]</scope>
    <source>
        <tissue evidence="2">Muscle</tissue>
    </source>
</reference>
<evidence type="ECO:0000256" key="1">
    <source>
        <dbReference type="SAM" id="MobiDB-lite"/>
    </source>
</evidence>
<sequence length="69" mass="7846">MDQLETGDVKNLDTSKAITCTACVVQKEPRPFEVIYDDLLKMSNSRCNTSTSRRSYVGNDSPFPKEDWL</sequence>
<feature type="compositionally biased region" description="Low complexity" evidence="1">
    <location>
        <begin position="46"/>
        <end position="55"/>
    </location>
</feature>
<organism evidence="2 3">
    <name type="scientific">Portunus trituberculatus</name>
    <name type="common">Swimming crab</name>
    <name type="synonym">Neptunus trituberculatus</name>
    <dbReference type="NCBI Taxonomy" id="210409"/>
    <lineage>
        <taxon>Eukaryota</taxon>
        <taxon>Metazoa</taxon>
        <taxon>Ecdysozoa</taxon>
        <taxon>Arthropoda</taxon>
        <taxon>Crustacea</taxon>
        <taxon>Multicrustacea</taxon>
        <taxon>Malacostraca</taxon>
        <taxon>Eumalacostraca</taxon>
        <taxon>Eucarida</taxon>
        <taxon>Decapoda</taxon>
        <taxon>Pleocyemata</taxon>
        <taxon>Brachyura</taxon>
        <taxon>Eubrachyura</taxon>
        <taxon>Portunoidea</taxon>
        <taxon>Portunidae</taxon>
        <taxon>Portuninae</taxon>
        <taxon>Portunus</taxon>
    </lineage>
</organism>
<dbReference type="EMBL" id="VSRR010022516">
    <property type="protein sequence ID" value="MPC64740.1"/>
    <property type="molecule type" value="Genomic_DNA"/>
</dbReference>
<evidence type="ECO:0000313" key="2">
    <source>
        <dbReference type="EMBL" id="MPC64740.1"/>
    </source>
</evidence>
<keyword evidence="3" id="KW-1185">Reference proteome</keyword>
<comment type="caution">
    <text evidence="2">The sequence shown here is derived from an EMBL/GenBank/DDBJ whole genome shotgun (WGS) entry which is preliminary data.</text>
</comment>
<evidence type="ECO:0000313" key="3">
    <source>
        <dbReference type="Proteomes" id="UP000324222"/>
    </source>
</evidence>
<dbReference type="Proteomes" id="UP000324222">
    <property type="component" value="Unassembled WGS sequence"/>
</dbReference>
<name>A0A5B7GXJ1_PORTR</name>
<gene>
    <name evidence="2" type="ORF">E2C01_058860</name>
</gene>
<accession>A0A5B7GXJ1</accession>
<feature type="region of interest" description="Disordered" evidence="1">
    <location>
        <begin position="46"/>
        <end position="69"/>
    </location>
</feature>
<protein>
    <submittedName>
        <fullName evidence="2">Uncharacterized protein</fullName>
    </submittedName>
</protein>
<proteinExistence type="predicted"/>
<dbReference type="AlphaFoldDB" id="A0A5B7GXJ1"/>